<evidence type="ECO:0000313" key="9">
    <source>
        <dbReference type="Proteomes" id="UP000030752"/>
    </source>
</evidence>
<dbReference type="HOGENOM" id="CLU_018012_2_2_1"/>
<dbReference type="InterPro" id="IPR001128">
    <property type="entry name" value="Cyt_P450"/>
</dbReference>
<dbReference type="AlphaFoldDB" id="W2S2F5"/>
<dbReference type="Pfam" id="PF00067">
    <property type="entry name" value="p450"/>
    <property type="match status" value="1"/>
</dbReference>
<evidence type="ECO:0000256" key="2">
    <source>
        <dbReference type="ARBA" id="ARBA00010617"/>
    </source>
</evidence>
<evidence type="ECO:0000313" key="8">
    <source>
        <dbReference type="EMBL" id="ETN42775.1"/>
    </source>
</evidence>
<dbReference type="PANTHER" id="PTHR24304:SF2">
    <property type="entry name" value="24-HYDROXYCHOLESTEROL 7-ALPHA-HYDROXYLASE"/>
    <property type="match status" value="1"/>
</dbReference>
<name>W2S2F5_CYPE1</name>
<dbReference type="GO" id="GO:0005506">
    <property type="term" value="F:iron ion binding"/>
    <property type="evidence" value="ECO:0007669"/>
    <property type="project" value="InterPro"/>
</dbReference>
<keyword evidence="3 6" id="KW-0349">Heme</keyword>
<dbReference type="InterPro" id="IPR002403">
    <property type="entry name" value="Cyt_P450_E_grp-IV"/>
</dbReference>
<dbReference type="RefSeq" id="XP_008714511.1">
    <property type="nucleotide sequence ID" value="XM_008716289.1"/>
</dbReference>
<keyword evidence="7" id="KW-1133">Transmembrane helix</keyword>
<dbReference type="GO" id="GO:0020037">
    <property type="term" value="F:heme binding"/>
    <property type="evidence" value="ECO:0007669"/>
    <property type="project" value="InterPro"/>
</dbReference>
<keyword evidence="7" id="KW-0812">Transmembrane</keyword>
<dbReference type="VEuPathDB" id="FungiDB:HMPREF1541_01933"/>
<evidence type="ECO:0000256" key="1">
    <source>
        <dbReference type="ARBA" id="ARBA00001971"/>
    </source>
</evidence>
<dbReference type="OrthoDB" id="3366823at2759"/>
<feature type="transmembrane region" description="Helical" evidence="7">
    <location>
        <begin position="20"/>
        <end position="41"/>
    </location>
</feature>
<gene>
    <name evidence="8" type="ORF">HMPREF1541_01933</name>
</gene>
<reference evidence="8 9" key="1">
    <citation type="submission" date="2013-03" db="EMBL/GenBank/DDBJ databases">
        <title>The Genome Sequence of Phialophora europaea CBS 101466.</title>
        <authorList>
            <consortium name="The Broad Institute Genomics Platform"/>
            <person name="Cuomo C."/>
            <person name="de Hoog S."/>
            <person name="Gorbushina A."/>
            <person name="Walker B."/>
            <person name="Young S.K."/>
            <person name="Zeng Q."/>
            <person name="Gargeya S."/>
            <person name="Fitzgerald M."/>
            <person name="Haas B."/>
            <person name="Abouelleil A."/>
            <person name="Allen A.W."/>
            <person name="Alvarado L."/>
            <person name="Arachchi H.M."/>
            <person name="Berlin A.M."/>
            <person name="Chapman S.B."/>
            <person name="Gainer-Dewar J."/>
            <person name="Goldberg J."/>
            <person name="Griggs A."/>
            <person name="Gujja S."/>
            <person name="Hansen M."/>
            <person name="Howarth C."/>
            <person name="Imamovic A."/>
            <person name="Ireland A."/>
            <person name="Larimer J."/>
            <person name="McCowan C."/>
            <person name="Murphy C."/>
            <person name="Pearson M."/>
            <person name="Poon T.W."/>
            <person name="Priest M."/>
            <person name="Roberts A."/>
            <person name="Saif S."/>
            <person name="Shea T."/>
            <person name="Sisk P."/>
            <person name="Sykes S."/>
            <person name="Wortman J."/>
            <person name="Nusbaum C."/>
            <person name="Birren B."/>
        </authorList>
    </citation>
    <scope>NUCLEOTIDE SEQUENCE [LARGE SCALE GENOMIC DNA]</scope>
    <source>
        <strain evidence="8 9">CBS 101466</strain>
    </source>
</reference>
<dbReference type="SUPFAM" id="SSF48264">
    <property type="entry name" value="Cytochrome P450"/>
    <property type="match status" value="1"/>
</dbReference>
<dbReference type="Proteomes" id="UP000030752">
    <property type="component" value="Unassembled WGS sequence"/>
</dbReference>
<keyword evidence="7" id="KW-0472">Membrane</keyword>
<evidence type="ECO:0000256" key="7">
    <source>
        <dbReference type="SAM" id="Phobius"/>
    </source>
</evidence>
<keyword evidence="4 6" id="KW-0479">Metal-binding</keyword>
<dbReference type="PANTHER" id="PTHR24304">
    <property type="entry name" value="CYTOCHROME P450 FAMILY 7"/>
    <property type="match status" value="1"/>
</dbReference>
<dbReference type="InterPro" id="IPR050529">
    <property type="entry name" value="CYP450_sterol_14alpha_dmase"/>
</dbReference>
<dbReference type="Gene3D" id="1.10.630.10">
    <property type="entry name" value="Cytochrome P450"/>
    <property type="match status" value="1"/>
</dbReference>
<keyword evidence="9" id="KW-1185">Reference proteome</keyword>
<evidence type="ECO:0000256" key="4">
    <source>
        <dbReference type="ARBA" id="ARBA00022723"/>
    </source>
</evidence>
<accession>W2S2F5</accession>
<evidence type="ECO:0000256" key="3">
    <source>
        <dbReference type="ARBA" id="ARBA00022617"/>
    </source>
</evidence>
<dbReference type="InterPro" id="IPR036396">
    <property type="entry name" value="Cyt_P450_sf"/>
</dbReference>
<feature type="binding site" description="axial binding residue" evidence="6">
    <location>
        <position position="497"/>
    </location>
    <ligand>
        <name>heme</name>
        <dbReference type="ChEBI" id="CHEBI:30413"/>
    </ligand>
    <ligandPart>
        <name>Fe</name>
        <dbReference type="ChEBI" id="CHEBI:18248"/>
    </ligandPart>
</feature>
<dbReference type="EMBL" id="KB822718">
    <property type="protein sequence ID" value="ETN42775.1"/>
    <property type="molecule type" value="Genomic_DNA"/>
</dbReference>
<keyword evidence="5 6" id="KW-0408">Iron</keyword>
<proteinExistence type="inferred from homology"/>
<evidence type="ECO:0000256" key="6">
    <source>
        <dbReference type="PIRSR" id="PIRSR602403-1"/>
    </source>
</evidence>
<dbReference type="GO" id="GO:0016705">
    <property type="term" value="F:oxidoreductase activity, acting on paired donors, with incorporation or reduction of molecular oxygen"/>
    <property type="evidence" value="ECO:0007669"/>
    <property type="project" value="InterPro"/>
</dbReference>
<dbReference type="eggNOG" id="KOG0684">
    <property type="taxonomic scope" value="Eukaryota"/>
</dbReference>
<organism evidence="8 9">
    <name type="scientific">Cyphellophora europaea (strain CBS 101466)</name>
    <name type="common">Phialophora europaea</name>
    <dbReference type="NCBI Taxonomy" id="1220924"/>
    <lineage>
        <taxon>Eukaryota</taxon>
        <taxon>Fungi</taxon>
        <taxon>Dikarya</taxon>
        <taxon>Ascomycota</taxon>
        <taxon>Pezizomycotina</taxon>
        <taxon>Eurotiomycetes</taxon>
        <taxon>Chaetothyriomycetidae</taxon>
        <taxon>Chaetothyriales</taxon>
        <taxon>Cyphellophoraceae</taxon>
        <taxon>Cyphellophora</taxon>
    </lineage>
</organism>
<dbReference type="STRING" id="1220924.W2S2F5"/>
<dbReference type="InParanoid" id="W2S2F5"/>
<sequence>MWPRLDLGTLTTASTPMVILIILLATLTAVPLLTLLLTTALHRLAIARLPTTPDDSAPTRPPIVPYSLPYLGNALAFLSTKRGHFWESILPILAAHPSLSILTLRLAHQTSHVLYSPPAVTALFKANHHKADRLRFNREVLVKALCMRPEDARKMYWDARDEKKMGGASKERAREVERVSSEIMKRFLLSQDAVSVLTRKFMEVLTEELRADESGEWKEVRLVRWVRGKMLTASATALMGSRLLKSVPDFEDKYWDFDEGFLSRLFAVPRWLEPSSYQSLEVLLPAVEEWVKAGEAHYEGSPPLDVEWEEYLGAKVTRARRKMYKDFNLSTNGMACLDLGFMFGLSSNAIPATLWLLCHLISPSQRPLLNKILAELETAKRPGGHIDVNTLLTAPYLNSSLTETLRVYVDTLVTRELQSDMVICGHDLRKGELVMAPSYLGHHDGAEWSGEGDDAPSEAEWWGERFLKTDEKTGEVRMSTKDFAGKYFPFGGGMHMCAELTDRFLQQPGRVFARQEILGAVAVVLLGHEIEFDEWVDTDRMGTVSKRKGSGEAGFPHARKQYTGNGVISMDGDATVRIRRREKW</sequence>
<comment type="similarity">
    <text evidence="2">Belongs to the cytochrome P450 family.</text>
</comment>
<protein>
    <recommendedName>
        <fullName evidence="10">Cytochrome P450</fullName>
    </recommendedName>
</protein>
<evidence type="ECO:0008006" key="10">
    <source>
        <dbReference type="Google" id="ProtNLM"/>
    </source>
</evidence>
<comment type="cofactor">
    <cofactor evidence="1 6">
        <name>heme</name>
        <dbReference type="ChEBI" id="CHEBI:30413"/>
    </cofactor>
</comment>
<dbReference type="PRINTS" id="PR00465">
    <property type="entry name" value="EP450IV"/>
</dbReference>
<evidence type="ECO:0000256" key="5">
    <source>
        <dbReference type="ARBA" id="ARBA00023004"/>
    </source>
</evidence>
<dbReference type="GeneID" id="19969272"/>
<dbReference type="GO" id="GO:0008395">
    <property type="term" value="F:steroid hydroxylase activity"/>
    <property type="evidence" value="ECO:0007669"/>
    <property type="project" value="TreeGrafter"/>
</dbReference>